<keyword evidence="2" id="KW-0446">Lipid-binding</keyword>
<gene>
    <name evidence="4" type="ORF">HNQ51_002533</name>
</gene>
<dbReference type="Gene3D" id="2.40.128.20">
    <property type="match status" value="1"/>
</dbReference>
<dbReference type="EMBL" id="JACHHO010000003">
    <property type="protein sequence ID" value="MBB5205214.1"/>
    <property type="molecule type" value="Genomic_DNA"/>
</dbReference>
<keyword evidence="5" id="KW-1185">Reference proteome</keyword>
<dbReference type="PANTHER" id="PTHR10612:SF34">
    <property type="entry name" value="APOLIPOPROTEIN D"/>
    <property type="match status" value="1"/>
</dbReference>
<keyword evidence="2" id="KW-0732">Signal</keyword>
<feature type="signal peptide" evidence="2">
    <location>
        <begin position="1"/>
        <end position="22"/>
    </location>
</feature>
<dbReference type="RefSeq" id="WP_138854777.1">
    <property type="nucleotide sequence ID" value="NZ_CP040709.1"/>
</dbReference>
<dbReference type="CDD" id="cd19438">
    <property type="entry name" value="lipocalin_Blc-like"/>
    <property type="match status" value="1"/>
</dbReference>
<sequence length="188" mass="21040">MNRIHRPVFCALLLAALLPTQAAPTPLPTLDLPSYMGRWHQVALYPNRFQAQCLDSTTATYTLLADGRVRVLNRCRTQDGWDETEGIARPRSGVELRAGGVLAPAALEVSFLPAALRWLPVGWGRYDLLRLGPEQQWALVSEPTQQYLWVLARSPQLDATQWQTIENELRGMGFDLARLKRDPSPAAP</sequence>
<dbReference type="InterPro" id="IPR047202">
    <property type="entry name" value="Lipocalin_Blc-like_dom"/>
</dbReference>
<dbReference type="Pfam" id="PF08212">
    <property type="entry name" value="Lipocalin_2"/>
    <property type="match status" value="1"/>
</dbReference>
<dbReference type="InterPro" id="IPR012674">
    <property type="entry name" value="Calycin"/>
</dbReference>
<keyword evidence="2 4" id="KW-0449">Lipoprotein</keyword>
<evidence type="ECO:0000256" key="2">
    <source>
        <dbReference type="PIRNR" id="PIRNR036893"/>
    </source>
</evidence>
<dbReference type="AlphaFoldDB" id="A0A840S8U5"/>
<dbReference type="GO" id="GO:0009279">
    <property type="term" value="C:cell outer membrane"/>
    <property type="evidence" value="ECO:0007669"/>
    <property type="project" value="UniProtKB-SubCell"/>
</dbReference>
<feature type="domain" description="Lipocalin/cytosolic fatty-acid binding" evidence="3">
    <location>
        <begin position="30"/>
        <end position="183"/>
    </location>
</feature>
<comment type="function">
    <text evidence="2">Involved in the storage or transport of lipids necessary for membrane maintenance under stressful conditions. Displays a binding preference for lysophospholipids.</text>
</comment>
<dbReference type="GO" id="GO:0008289">
    <property type="term" value="F:lipid binding"/>
    <property type="evidence" value="ECO:0007669"/>
    <property type="project" value="UniProtKB-UniRule"/>
</dbReference>
<comment type="subunit">
    <text evidence="2">Homodimer.</text>
</comment>
<evidence type="ECO:0000313" key="4">
    <source>
        <dbReference type="EMBL" id="MBB5205214.1"/>
    </source>
</evidence>
<evidence type="ECO:0000313" key="5">
    <source>
        <dbReference type="Proteomes" id="UP000554837"/>
    </source>
</evidence>
<dbReference type="PIRSF" id="PIRSF036893">
    <property type="entry name" value="Lipocalin_ApoD"/>
    <property type="match status" value="1"/>
</dbReference>
<keyword evidence="2" id="KW-0998">Cell outer membrane</keyword>
<comment type="caution">
    <text evidence="4">The sequence shown here is derived from an EMBL/GenBank/DDBJ whole genome shotgun (WGS) entry which is preliminary data.</text>
</comment>
<comment type="similarity">
    <text evidence="1 2">Belongs to the calycin superfamily. Lipocalin family.</text>
</comment>
<dbReference type="GO" id="GO:0006950">
    <property type="term" value="P:response to stress"/>
    <property type="evidence" value="ECO:0007669"/>
    <property type="project" value="UniProtKB-ARBA"/>
</dbReference>
<dbReference type="Proteomes" id="UP000554837">
    <property type="component" value="Unassembled WGS sequence"/>
</dbReference>
<evidence type="ECO:0000259" key="3">
    <source>
        <dbReference type="Pfam" id="PF08212"/>
    </source>
</evidence>
<feature type="chain" id="PRO_5033202473" description="Outer membrane lipoprotein Blc" evidence="2">
    <location>
        <begin position="23"/>
        <end position="188"/>
    </location>
</feature>
<dbReference type="InterPro" id="IPR022271">
    <property type="entry name" value="Lipocalin_ApoD"/>
</dbReference>
<dbReference type="InterPro" id="IPR000566">
    <property type="entry name" value="Lipocln_cytosolic_FA-bd_dom"/>
</dbReference>
<protein>
    <recommendedName>
        <fullName evidence="2">Outer membrane lipoprotein Blc</fullName>
    </recommendedName>
</protein>
<dbReference type="PANTHER" id="PTHR10612">
    <property type="entry name" value="APOLIPOPROTEIN D"/>
    <property type="match status" value="1"/>
</dbReference>
<comment type="subcellular location">
    <subcellularLocation>
        <location evidence="2">Cell outer membrane</location>
    </subcellularLocation>
</comment>
<proteinExistence type="inferred from homology"/>
<organism evidence="4 5">
    <name type="scientific">Inhella inkyongensis</name>
    <dbReference type="NCBI Taxonomy" id="392593"/>
    <lineage>
        <taxon>Bacteria</taxon>
        <taxon>Pseudomonadati</taxon>
        <taxon>Pseudomonadota</taxon>
        <taxon>Betaproteobacteria</taxon>
        <taxon>Burkholderiales</taxon>
        <taxon>Sphaerotilaceae</taxon>
        <taxon>Inhella</taxon>
    </lineage>
</organism>
<reference evidence="4 5" key="1">
    <citation type="submission" date="2020-08" db="EMBL/GenBank/DDBJ databases">
        <title>Genomic Encyclopedia of Type Strains, Phase IV (KMG-IV): sequencing the most valuable type-strain genomes for metagenomic binning, comparative biology and taxonomic classification.</title>
        <authorList>
            <person name="Goeker M."/>
        </authorList>
    </citation>
    <scope>NUCLEOTIDE SEQUENCE [LARGE SCALE GENOMIC DNA]</scope>
    <source>
        <strain evidence="4 5">DSM 23958</strain>
    </source>
</reference>
<evidence type="ECO:0000256" key="1">
    <source>
        <dbReference type="ARBA" id="ARBA00006889"/>
    </source>
</evidence>
<name>A0A840S8U5_9BURK</name>
<accession>A0A840S8U5</accession>
<keyword evidence="2" id="KW-0472">Membrane</keyword>
<dbReference type="SUPFAM" id="SSF50814">
    <property type="entry name" value="Lipocalins"/>
    <property type="match status" value="1"/>
</dbReference>
<dbReference type="OrthoDB" id="9793905at2"/>